<reference evidence="2 3" key="1">
    <citation type="journal article" date="2016" name="Nat. Commun.">
        <title>Thousands of microbial genomes shed light on interconnected biogeochemical processes in an aquifer system.</title>
        <authorList>
            <person name="Anantharaman K."/>
            <person name="Brown C.T."/>
            <person name="Hug L.A."/>
            <person name="Sharon I."/>
            <person name="Castelle C.J."/>
            <person name="Probst A.J."/>
            <person name="Thomas B.C."/>
            <person name="Singh A."/>
            <person name="Wilkins M.J."/>
            <person name="Karaoz U."/>
            <person name="Brodie E.L."/>
            <person name="Williams K.H."/>
            <person name="Hubbard S.S."/>
            <person name="Banfield J.F."/>
        </authorList>
    </citation>
    <scope>NUCLEOTIDE SEQUENCE [LARGE SCALE GENOMIC DNA]</scope>
</reference>
<organism evidence="2 3">
    <name type="scientific">Candidatus Gottesmanbacteria bacterium RIFCSPHIGHO2_01_FULL_47_48</name>
    <dbReference type="NCBI Taxonomy" id="1798381"/>
    <lineage>
        <taxon>Bacteria</taxon>
        <taxon>Candidatus Gottesmaniibacteriota</taxon>
    </lineage>
</organism>
<evidence type="ECO:0000313" key="2">
    <source>
        <dbReference type="EMBL" id="OGG18497.1"/>
    </source>
</evidence>
<protein>
    <submittedName>
        <fullName evidence="2">Uncharacterized protein</fullName>
    </submittedName>
</protein>
<feature type="compositionally biased region" description="Basic and acidic residues" evidence="1">
    <location>
        <begin position="101"/>
        <end position="116"/>
    </location>
</feature>
<gene>
    <name evidence="2" type="ORF">A2721_01775</name>
</gene>
<dbReference type="Proteomes" id="UP000177871">
    <property type="component" value="Unassembled WGS sequence"/>
</dbReference>
<accession>A0A1F6A2C9</accession>
<proteinExistence type="predicted"/>
<name>A0A1F6A2C9_9BACT</name>
<evidence type="ECO:0000256" key="1">
    <source>
        <dbReference type="SAM" id="MobiDB-lite"/>
    </source>
</evidence>
<dbReference type="AlphaFoldDB" id="A0A1F6A2C9"/>
<sequence>MLRKIIEIFQPSREKQGPEQARPDSEKEWGEATITKKQEEVARLVKNDHYHYGDTVTLSSDRILFGETVGPEELSSYGSYVEAIRADLNLQELLTEGTDPQDPKAQRGSRDLRQTKDIPFQTFSRRTYFSTRLPNVYWVKEERWDNGSGRDIVTIDNLLVRDNPKKPNFPQLYH</sequence>
<evidence type="ECO:0000313" key="3">
    <source>
        <dbReference type="Proteomes" id="UP000177871"/>
    </source>
</evidence>
<feature type="region of interest" description="Disordered" evidence="1">
    <location>
        <begin position="9"/>
        <end position="33"/>
    </location>
</feature>
<feature type="region of interest" description="Disordered" evidence="1">
    <location>
        <begin position="96"/>
        <end position="116"/>
    </location>
</feature>
<dbReference type="EMBL" id="MFJK01000014">
    <property type="protein sequence ID" value="OGG18497.1"/>
    <property type="molecule type" value="Genomic_DNA"/>
</dbReference>
<comment type="caution">
    <text evidence="2">The sequence shown here is derived from an EMBL/GenBank/DDBJ whole genome shotgun (WGS) entry which is preliminary data.</text>
</comment>